<dbReference type="EMBL" id="DRXH01000016">
    <property type="protein sequence ID" value="HHM43740.1"/>
    <property type="molecule type" value="Genomic_DNA"/>
</dbReference>
<dbReference type="Pfam" id="PF01370">
    <property type="entry name" value="Epimerase"/>
    <property type="match status" value="1"/>
</dbReference>
<protein>
    <submittedName>
        <fullName evidence="3">NAD-dependent epimerase/dehydratase family protein</fullName>
    </submittedName>
</protein>
<dbReference type="AlphaFoldDB" id="A0A7J3VRT6"/>
<dbReference type="PANTHER" id="PTHR43000">
    <property type="entry name" value="DTDP-D-GLUCOSE 4,6-DEHYDRATASE-RELATED"/>
    <property type="match status" value="1"/>
</dbReference>
<dbReference type="InterPro" id="IPR036291">
    <property type="entry name" value="NAD(P)-bd_dom_sf"/>
</dbReference>
<dbReference type="Gene3D" id="3.40.50.720">
    <property type="entry name" value="NAD(P)-binding Rossmann-like Domain"/>
    <property type="match status" value="1"/>
</dbReference>
<feature type="domain" description="NAD-dependent epimerase/dehydratase" evidence="2">
    <location>
        <begin position="6"/>
        <end position="234"/>
    </location>
</feature>
<evidence type="ECO:0000259" key="2">
    <source>
        <dbReference type="Pfam" id="PF01370"/>
    </source>
</evidence>
<dbReference type="SUPFAM" id="SSF51735">
    <property type="entry name" value="NAD(P)-binding Rossmann-fold domains"/>
    <property type="match status" value="1"/>
</dbReference>
<proteinExistence type="inferred from homology"/>
<name>A0A7J3VRT6_CALS0</name>
<reference evidence="3" key="1">
    <citation type="journal article" date="2020" name="mSystems">
        <title>Genome- and Community-Level Interaction Insights into Carbon Utilization and Element Cycling Functions of Hydrothermarchaeota in Hydrothermal Sediment.</title>
        <authorList>
            <person name="Zhou Z."/>
            <person name="Liu Y."/>
            <person name="Xu W."/>
            <person name="Pan J."/>
            <person name="Luo Z.H."/>
            <person name="Li M."/>
        </authorList>
    </citation>
    <scope>NUCLEOTIDE SEQUENCE [LARGE SCALE GENOMIC DNA]</scope>
    <source>
        <strain evidence="3">SpSt-1074</strain>
    </source>
</reference>
<evidence type="ECO:0000313" key="3">
    <source>
        <dbReference type="EMBL" id="HHM43740.1"/>
    </source>
</evidence>
<comment type="similarity">
    <text evidence="1">Belongs to the NAD(P)-dependent epimerase/dehydratase family.</text>
</comment>
<gene>
    <name evidence="3" type="ORF">ENM31_00385</name>
</gene>
<evidence type="ECO:0000256" key="1">
    <source>
        <dbReference type="ARBA" id="ARBA00007637"/>
    </source>
</evidence>
<dbReference type="InterPro" id="IPR001509">
    <property type="entry name" value="Epimerase_deHydtase"/>
</dbReference>
<sequence length="312" mass="35095">MNNHAVVSGGAGFIGSHVVELLLKKGYTATVIDDLSAGRVSNIPEEAEFVKKDVKQIAAEDIRDADAVIHCAAQVSTFKSVDYPEEDFSRNAEGTFRILETLRKHNPKALFIYTSSRSVHGDIPEPHIADENWPYNPSTFYNVHKIYGEMLCKIYNGLYGMKYVILRPSNVYGPRQPYWAGGWYNFIAYWFELAIKNKPLPIYGTGQQVRDYTYVGDTAKAYIQALENPEAAGETFLLPTGAGTTLNQLAEKIVKITGSKAGVEYHPPRKGDIQRFVGSYRKAQEKLGWRPEISLDEGLKNEHQWIVKDLDK</sequence>
<accession>A0A7J3VRT6</accession>
<comment type="caution">
    <text evidence="3">The sequence shown here is derived from an EMBL/GenBank/DDBJ whole genome shotgun (WGS) entry which is preliminary data.</text>
</comment>
<organism evidence="3">
    <name type="scientific">Caldiarchaeum subterraneum</name>
    <dbReference type="NCBI Taxonomy" id="311458"/>
    <lineage>
        <taxon>Archaea</taxon>
        <taxon>Nitrososphaerota</taxon>
        <taxon>Candidatus Caldarchaeales</taxon>
        <taxon>Candidatus Caldarchaeaceae</taxon>
        <taxon>Candidatus Caldarchaeum</taxon>
    </lineage>
</organism>